<gene>
    <name evidence="1" type="ORF">P8936_16430</name>
</gene>
<dbReference type="AlphaFoldDB" id="A0AAU7D668"/>
<protein>
    <submittedName>
        <fullName evidence="1">Uncharacterized protein</fullName>
    </submittedName>
</protein>
<reference evidence="1" key="1">
    <citation type="submission" date="2023-03" db="EMBL/GenBank/DDBJ databases">
        <title>Edaphobacter sp.</title>
        <authorList>
            <person name="Huber K.J."/>
            <person name="Papendorf J."/>
            <person name="Pilke C."/>
            <person name="Bunk B."/>
            <person name="Sproeer C."/>
            <person name="Pester M."/>
        </authorList>
    </citation>
    <scope>NUCLEOTIDE SEQUENCE</scope>
    <source>
        <strain evidence="1">DSM 109920</strain>
    </source>
</reference>
<name>A0AAU7D668_9BACT</name>
<accession>A0AAU7D668</accession>
<dbReference type="EMBL" id="CP121195">
    <property type="protein sequence ID" value="XBH13253.1"/>
    <property type="molecule type" value="Genomic_DNA"/>
</dbReference>
<proteinExistence type="predicted"/>
<organism evidence="1">
    <name type="scientific">Edaphobacter paludis</name>
    <dbReference type="NCBI Taxonomy" id="3035702"/>
    <lineage>
        <taxon>Bacteria</taxon>
        <taxon>Pseudomonadati</taxon>
        <taxon>Acidobacteriota</taxon>
        <taxon>Terriglobia</taxon>
        <taxon>Terriglobales</taxon>
        <taxon>Acidobacteriaceae</taxon>
        <taxon>Edaphobacter</taxon>
    </lineage>
</organism>
<dbReference type="RefSeq" id="WP_348269735.1">
    <property type="nucleotide sequence ID" value="NZ_CP121195.1"/>
</dbReference>
<evidence type="ECO:0000313" key="1">
    <source>
        <dbReference type="EMBL" id="XBH13253.1"/>
    </source>
</evidence>
<sequence>MHYRNGREAKNGDKIVKLEGGKVVSFGVLHGATPGNDYCNGNIAVIQSASDYACMCDCLHVDDVAEIFAEKGLDRRPEGK</sequence>